<dbReference type="Pfam" id="PF11013">
    <property type="entry name" value="DUF2851"/>
    <property type="match status" value="1"/>
</dbReference>
<evidence type="ECO:0000313" key="1">
    <source>
        <dbReference type="EMBL" id="MBN7814860.1"/>
    </source>
</evidence>
<protein>
    <submittedName>
        <fullName evidence="1">DUF2851 family protein</fullName>
    </submittedName>
</protein>
<dbReference type="EMBL" id="JAFKCU010000001">
    <property type="protein sequence ID" value="MBN7814860.1"/>
    <property type="molecule type" value="Genomic_DNA"/>
</dbReference>
<dbReference type="InterPro" id="IPR021272">
    <property type="entry name" value="DUF2851"/>
</dbReference>
<organism evidence="1 2">
    <name type="scientific">Algoriphagus pacificus</name>
    <dbReference type="NCBI Taxonomy" id="2811234"/>
    <lineage>
        <taxon>Bacteria</taxon>
        <taxon>Pseudomonadati</taxon>
        <taxon>Bacteroidota</taxon>
        <taxon>Cytophagia</taxon>
        <taxon>Cytophagales</taxon>
        <taxon>Cyclobacteriaceae</taxon>
        <taxon>Algoriphagus</taxon>
    </lineage>
</organism>
<name>A0ABS3CDI8_9BACT</name>
<sequence>MDLREDFLQLVWKYQYFDKKNLQTETGEKIEIVQIGFHNFGEGPDFHDSVIRLDGVTLHGHVEVHKFSSDWKQHAHGGDPAYNSVILHVVWENNQEVLRNDGTPMPTVELKGKIFLDVWRNYERLLDYKSELPCAHAVRNVPEIIRFSTLEKALVERLHEKSELILSLLNANKGDWEETTYQWLFTCFGFKINAQSMSELASKVPYKILHKHRGQTAVIESMLMGNAGLLPEESAETYVQFLIQEYKFYQKKYSWDSQLKRQNWSFMGARPSNFPTLRIAQLAAILSNAPNLLQAVMEDSRDFLAFKKLLQVRTSDYWQYHYNFGKASEKQVLKGISETVLELLIINFVIPIWFSYGRYFQQQEWQERCFDLLQEVKSEKNHIIRKFESAGWEAANSFDSQGMIGLYKTQCQAKKCLQCKIAQSLIKSESK</sequence>
<dbReference type="Proteomes" id="UP000664480">
    <property type="component" value="Unassembled WGS sequence"/>
</dbReference>
<comment type="caution">
    <text evidence="1">The sequence shown here is derived from an EMBL/GenBank/DDBJ whole genome shotgun (WGS) entry which is preliminary data.</text>
</comment>
<keyword evidence="2" id="KW-1185">Reference proteome</keyword>
<dbReference type="RefSeq" id="WP_206585482.1">
    <property type="nucleotide sequence ID" value="NZ_JAFKCU010000001.1"/>
</dbReference>
<evidence type="ECO:0000313" key="2">
    <source>
        <dbReference type="Proteomes" id="UP000664480"/>
    </source>
</evidence>
<proteinExistence type="predicted"/>
<gene>
    <name evidence="1" type="ORF">J0A69_05435</name>
</gene>
<reference evidence="1 2" key="1">
    <citation type="submission" date="2021-03" db="EMBL/GenBank/DDBJ databases">
        <title>novel species isolated from a fishpond in China.</title>
        <authorList>
            <person name="Lu H."/>
            <person name="Cai Z."/>
        </authorList>
    </citation>
    <scope>NUCLEOTIDE SEQUENCE [LARGE SCALE GENOMIC DNA]</scope>
    <source>
        <strain evidence="1 2">YJ13C</strain>
    </source>
</reference>
<accession>A0ABS3CDI8</accession>